<evidence type="ECO:0000313" key="1">
    <source>
        <dbReference type="EMBL" id="EAZ88939.1"/>
    </source>
</evidence>
<reference evidence="1 2" key="1">
    <citation type="submission" date="2007-03" db="EMBL/GenBank/DDBJ databases">
        <authorList>
            <person name="Stal L."/>
            <person name="Ferriera S."/>
            <person name="Johnson J."/>
            <person name="Kravitz S."/>
            <person name="Beeson K."/>
            <person name="Sutton G."/>
            <person name="Rogers Y.-H."/>
            <person name="Friedman R."/>
            <person name="Frazier M."/>
            <person name="Venter J.C."/>
        </authorList>
    </citation>
    <scope>NUCLEOTIDE SEQUENCE [LARGE SCALE GENOMIC DNA]</scope>
    <source>
        <strain evidence="1 2">CCY0110</strain>
    </source>
</reference>
<organism evidence="1 2">
    <name type="scientific">Crocosphaera chwakensis CCY0110</name>
    <dbReference type="NCBI Taxonomy" id="391612"/>
    <lineage>
        <taxon>Bacteria</taxon>
        <taxon>Bacillati</taxon>
        <taxon>Cyanobacteriota</taxon>
        <taxon>Cyanophyceae</taxon>
        <taxon>Oscillatoriophycideae</taxon>
        <taxon>Chroococcales</taxon>
        <taxon>Aphanothecaceae</taxon>
        <taxon>Crocosphaera</taxon>
        <taxon>Crocosphaera chwakensis</taxon>
    </lineage>
</organism>
<proteinExistence type="predicted"/>
<gene>
    <name evidence="1" type="ORF">CY0110_02547</name>
</gene>
<keyword evidence="2" id="KW-1185">Reference proteome</keyword>
<accession>A3IX52</accession>
<dbReference type="Proteomes" id="UP000003781">
    <property type="component" value="Unassembled WGS sequence"/>
</dbReference>
<protein>
    <submittedName>
        <fullName evidence="1">Uncharacterized protein</fullName>
    </submittedName>
</protein>
<dbReference type="RefSeq" id="WP_008277956.1">
    <property type="nucleotide sequence ID" value="NZ_AAXW01000060.1"/>
</dbReference>
<dbReference type="OrthoDB" id="977038at2"/>
<dbReference type="AlphaFoldDB" id="A3IX52"/>
<comment type="caution">
    <text evidence="1">The sequence shown here is derived from an EMBL/GenBank/DDBJ whole genome shotgun (WGS) entry which is preliminary data.</text>
</comment>
<evidence type="ECO:0000313" key="2">
    <source>
        <dbReference type="Proteomes" id="UP000003781"/>
    </source>
</evidence>
<name>A3IX52_9CHRO</name>
<sequence length="179" mass="21446">MSNSKPNKKVIYYLNRRTKEELIELIFKFAPQSFFDSINSQFASQNQAKVIFQDVSIEIDKLLADEITLYDPNKFERELLKHLEKIRGLWDKLPEEIGEKLIKIMEDVEELFEEGYLYVENYHTEDEYFESEEVDEYIYRFANNLPDEMKSNYIAKLKDILSKYSFSTFDTLEKKLSQD</sequence>
<dbReference type="EMBL" id="AAXW01000060">
    <property type="protein sequence ID" value="EAZ88939.1"/>
    <property type="molecule type" value="Genomic_DNA"/>
</dbReference>